<dbReference type="PROSITE" id="PS50297">
    <property type="entry name" value="ANK_REP_REGION"/>
    <property type="match status" value="2"/>
</dbReference>
<dbReference type="SMART" id="SM00248">
    <property type="entry name" value="ANK"/>
    <property type="match status" value="2"/>
</dbReference>
<dbReference type="STRING" id="75743.A0A401PMP0"/>
<dbReference type="InterPro" id="IPR002110">
    <property type="entry name" value="Ankyrin_rpt"/>
</dbReference>
<dbReference type="PROSITE" id="PS50088">
    <property type="entry name" value="ANK_REPEAT"/>
    <property type="match status" value="2"/>
</dbReference>
<evidence type="ECO:0000256" key="5">
    <source>
        <dbReference type="SAM" id="MobiDB-lite"/>
    </source>
</evidence>
<dbReference type="Pfam" id="PF25877">
    <property type="entry name" value="WHD_SOWAH"/>
    <property type="match status" value="1"/>
</dbReference>
<protein>
    <recommendedName>
        <fullName evidence="6">SOWAHA-C winged helix-turn-helix domain-containing protein</fullName>
    </recommendedName>
</protein>
<dbReference type="InterPro" id="IPR058889">
    <property type="entry name" value="WHD_SOWAHA-C"/>
</dbReference>
<dbReference type="Gene3D" id="1.25.40.20">
    <property type="entry name" value="Ankyrin repeat-containing domain"/>
    <property type="match status" value="1"/>
</dbReference>
<dbReference type="Proteomes" id="UP000288216">
    <property type="component" value="Unassembled WGS sequence"/>
</dbReference>
<dbReference type="Pfam" id="PF12796">
    <property type="entry name" value="Ank_2"/>
    <property type="match status" value="1"/>
</dbReference>
<dbReference type="SUPFAM" id="SSF48403">
    <property type="entry name" value="Ankyrin repeat"/>
    <property type="match status" value="1"/>
</dbReference>
<gene>
    <name evidence="7" type="ORF">scyTo_0003463</name>
</gene>
<feature type="region of interest" description="Disordered" evidence="5">
    <location>
        <begin position="94"/>
        <end position="145"/>
    </location>
</feature>
<keyword evidence="1" id="KW-0677">Repeat</keyword>
<sequence>MAECGTAEDLREDALIDFLAKKGGRVKNKELVERFKKFINAPEPLLKAKYRDVFKDIVNKIALVKQEDGEKYIVLKKKYQQFVRERDGCNKEEKMTLSTPVEESVQQLQKGEVSTHSREENLESSNAVAPKVNETSPKENTHDIDISKPLSSQICAGNPTAETLNMCEWIVQELPTADTKSKASSERSSEYQECPSICCSEAFKEKQGKECDTASEGDAAYSLQIEVKVEEPQEEEFDSVFKDDSEQNGFEDGSGSIGSPSVALDPLEKEWLKCAASGHLTALCDLLRQDPSLAAKKTALHWAAKHGKENMARMLINAGVDINLRAGYTPLHIAALHSRVDIMDLLIHNYGAKTNVRDYSGRFASHYLKDNDDSSDCSNVSSHFQQSRGERRNRKLAGLFLPKSHGSSKKNWGSVENLTMEDKDGSIFLSVPTSYKAVRKFSR</sequence>
<dbReference type="InterPro" id="IPR036770">
    <property type="entry name" value="Ankyrin_rpt-contain_sf"/>
</dbReference>
<feature type="domain" description="SOWAHA-C winged helix-turn-helix" evidence="6">
    <location>
        <begin position="9"/>
        <end position="93"/>
    </location>
</feature>
<dbReference type="EMBL" id="BFAA01000944">
    <property type="protein sequence ID" value="GCB74373.1"/>
    <property type="molecule type" value="Genomic_DNA"/>
</dbReference>
<evidence type="ECO:0000256" key="1">
    <source>
        <dbReference type="ARBA" id="ARBA00022737"/>
    </source>
</evidence>
<feature type="compositionally biased region" description="Basic and acidic residues" evidence="5">
    <location>
        <begin position="136"/>
        <end position="145"/>
    </location>
</feature>
<evidence type="ECO:0000256" key="4">
    <source>
        <dbReference type="PROSITE-ProRule" id="PRU00023"/>
    </source>
</evidence>
<keyword evidence="2 4" id="KW-0040">ANK repeat</keyword>
<feature type="repeat" description="ANK" evidence="4">
    <location>
        <begin position="295"/>
        <end position="327"/>
    </location>
</feature>
<dbReference type="AlphaFoldDB" id="A0A401PMP0"/>
<accession>A0A401PMP0</accession>
<feature type="compositionally biased region" description="Polar residues" evidence="5">
    <location>
        <begin position="96"/>
        <end position="112"/>
    </location>
</feature>
<keyword evidence="8" id="KW-1185">Reference proteome</keyword>
<name>A0A401PMP0_SCYTO</name>
<evidence type="ECO:0000256" key="3">
    <source>
        <dbReference type="ARBA" id="ARBA00038122"/>
    </source>
</evidence>
<comment type="similarity">
    <text evidence="3">Belongs to the SOWAH family.</text>
</comment>
<dbReference type="PANTHER" id="PTHR14491">
    <property type="entry name" value="SOSONDOWAH, ISOFORM G"/>
    <property type="match status" value="1"/>
</dbReference>
<comment type="caution">
    <text evidence="7">The sequence shown here is derived from an EMBL/GenBank/DDBJ whole genome shotgun (WGS) entry which is preliminary data.</text>
</comment>
<evidence type="ECO:0000259" key="6">
    <source>
        <dbReference type="Pfam" id="PF25877"/>
    </source>
</evidence>
<dbReference type="OMA" id="CHYLNIK"/>
<organism evidence="7 8">
    <name type="scientific">Scyliorhinus torazame</name>
    <name type="common">Cloudy catshark</name>
    <name type="synonym">Catulus torazame</name>
    <dbReference type="NCBI Taxonomy" id="75743"/>
    <lineage>
        <taxon>Eukaryota</taxon>
        <taxon>Metazoa</taxon>
        <taxon>Chordata</taxon>
        <taxon>Craniata</taxon>
        <taxon>Vertebrata</taxon>
        <taxon>Chondrichthyes</taxon>
        <taxon>Elasmobranchii</taxon>
        <taxon>Galeomorphii</taxon>
        <taxon>Galeoidea</taxon>
        <taxon>Carcharhiniformes</taxon>
        <taxon>Scyliorhinidae</taxon>
        <taxon>Scyliorhinus</taxon>
    </lineage>
</organism>
<feature type="repeat" description="ANK" evidence="4">
    <location>
        <begin position="326"/>
        <end position="359"/>
    </location>
</feature>
<evidence type="ECO:0000313" key="7">
    <source>
        <dbReference type="EMBL" id="GCB74373.1"/>
    </source>
</evidence>
<evidence type="ECO:0000256" key="2">
    <source>
        <dbReference type="ARBA" id="ARBA00023043"/>
    </source>
</evidence>
<evidence type="ECO:0000313" key="8">
    <source>
        <dbReference type="Proteomes" id="UP000288216"/>
    </source>
</evidence>
<dbReference type="OrthoDB" id="539213at2759"/>
<proteinExistence type="inferred from homology"/>
<dbReference type="PANTHER" id="PTHR14491:SF9">
    <property type="entry name" value="ANKYRIN REPEAT DOMAIN-CONTAINING PROTEIN SOWAHB-LIKE"/>
    <property type="match status" value="1"/>
</dbReference>
<reference evidence="7 8" key="1">
    <citation type="journal article" date="2018" name="Nat. Ecol. Evol.">
        <title>Shark genomes provide insights into elasmobranch evolution and the origin of vertebrates.</title>
        <authorList>
            <person name="Hara Y"/>
            <person name="Yamaguchi K"/>
            <person name="Onimaru K"/>
            <person name="Kadota M"/>
            <person name="Koyanagi M"/>
            <person name="Keeley SD"/>
            <person name="Tatsumi K"/>
            <person name="Tanaka K"/>
            <person name="Motone F"/>
            <person name="Kageyama Y"/>
            <person name="Nozu R"/>
            <person name="Adachi N"/>
            <person name="Nishimura O"/>
            <person name="Nakagawa R"/>
            <person name="Tanegashima C"/>
            <person name="Kiyatake I"/>
            <person name="Matsumoto R"/>
            <person name="Murakumo K"/>
            <person name="Nishida K"/>
            <person name="Terakita A"/>
            <person name="Kuratani S"/>
            <person name="Sato K"/>
            <person name="Hyodo S Kuraku.S."/>
        </authorList>
    </citation>
    <scope>NUCLEOTIDE SEQUENCE [LARGE SCALE GENOMIC DNA]</scope>
</reference>